<dbReference type="OrthoDB" id="423498at2759"/>
<dbReference type="GO" id="GO:0004341">
    <property type="term" value="F:gluconolactonase activity"/>
    <property type="evidence" value="ECO:0007669"/>
    <property type="project" value="UniProtKB-EC"/>
</dbReference>
<dbReference type="Pfam" id="PF08450">
    <property type="entry name" value="SGL"/>
    <property type="match status" value="1"/>
</dbReference>
<evidence type="ECO:0000256" key="13">
    <source>
        <dbReference type="ARBA" id="ARBA00032464"/>
    </source>
</evidence>
<dbReference type="PANTHER" id="PTHR10907:SF47">
    <property type="entry name" value="REGUCALCIN"/>
    <property type="match status" value="1"/>
</dbReference>
<evidence type="ECO:0000313" key="17">
    <source>
        <dbReference type="EMBL" id="KAF7990239.1"/>
    </source>
</evidence>
<dbReference type="InterPro" id="IPR013658">
    <property type="entry name" value="SGL"/>
</dbReference>
<evidence type="ECO:0000256" key="6">
    <source>
        <dbReference type="ARBA" id="ARBA00008853"/>
    </source>
</evidence>
<keyword evidence="11" id="KW-0378">Hydrolase</keyword>
<comment type="cofactor">
    <cofactor evidence="4">
        <name>Mg(2+)</name>
        <dbReference type="ChEBI" id="CHEBI:18420"/>
    </cofactor>
</comment>
<feature type="binding site" evidence="15">
    <location>
        <position position="179"/>
    </location>
    <ligand>
        <name>substrate</name>
    </ligand>
</feature>
<evidence type="ECO:0000256" key="2">
    <source>
        <dbReference type="ARBA" id="ARBA00001913"/>
    </source>
</evidence>
<feature type="binding site" evidence="15">
    <location>
        <position position="177"/>
    </location>
    <ligand>
        <name>substrate</name>
    </ligand>
</feature>
<keyword evidence="10 15" id="KW-0479">Metal-binding</keyword>
<evidence type="ECO:0000256" key="9">
    <source>
        <dbReference type="ARBA" id="ARBA00022490"/>
    </source>
</evidence>
<evidence type="ECO:0000256" key="7">
    <source>
        <dbReference type="ARBA" id="ARBA00013227"/>
    </source>
</evidence>
<dbReference type="EMBL" id="JACMRX010000004">
    <property type="protein sequence ID" value="KAF7990239.1"/>
    <property type="molecule type" value="Genomic_DNA"/>
</dbReference>
<sequence length="376" mass="41872">MDFSFTNIKTGIKKNLVGLAIPKKSCSSVFDFYLPKNKYSGTLTVLDTDYSNYCVVSWVEPREDHSRGQDELVIEKISGPYYLAEAPHWDITHQVLYFVDIDNCKFYRYNPATNETTGTTIKNGKVGVVVPVAGKNNTFVAGSGTDFVQVIWDPETDNDNPGISVLSRVDVHTNVTRYNDGKVDPKGRFWAGTIGSRTSTFYPNAGTLYRFENDSSPVGILGEADMSNGMVWSNDNKTFYWIDSGPRNVYGFDYDMECGTIENKRVVFSFEENNLRGIPDGMTIDTDGNLWIACNAGGKQVIQVDPCSGEILRRVPMPVNLVSSVAFGGPNLDILYVTTTREHLNETEIEKQPLSGYVFAVYGLGVVGVPMLNYRY</sequence>
<keyword evidence="12" id="KW-0106">Calcium</keyword>
<keyword evidence="15" id="KW-0862">Zinc</keyword>
<dbReference type="GO" id="GO:0019853">
    <property type="term" value="P:L-ascorbic acid biosynthetic process"/>
    <property type="evidence" value="ECO:0007669"/>
    <property type="project" value="TreeGrafter"/>
</dbReference>
<comment type="subcellular location">
    <subcellularLocation>
        <location evidence="5">Cytoplasm</location>
    </subcellularLocation>
</comment>
<dbReference type="PANTHER" id="PTHR10907">
    <property type="entry name" value="REGUCALCIN"/>
    <property type="match status" value="1"/>
</dbReference>
<protein>
    <recommendedName>
        <fullName evidence="8">Regucalcin</fullName>
        <ecNumber evidence="7">3.1.1.17</ecNumber>
    </recommendedName>
    <alternativeName>
        <fullName evidence="13">Gluconolactonase</fullName>
    </alternativeName>
</protein>
<comment type="catalytic activity">
    <reaction evidence="1">
        <text>D-glucono-1,5-lactone + H2O = D-gluconate + H(+)</text>
        <dbReference type="Rhea" id="RHEA:10440"/>
        <dbReference type="ChEBI" id="CHEBI:15377"/>
        <dbReference type="ChEBI" id="CHEBI:15378"/>
        <dbReference type="ChEBI" id="CHEBI:16217"/>
        <dbReference type="ChEBI" id="CHEBI:18391"/>
        <dbReference type="EC" id="3.1.1.17"/>
    </reaction>
</comment>
<dbReference type="InterPro" id="IPR011042">
    <property type="entry name" value="6-blade_b-propeller_TolB-like"/>
</dbReference>
<evidence type="ECO:0000256" key="8">
    <source>
        <dbReference type="ARBA" id="ARBA00016808"/>
    </source>
</evidence>
<feature type="binding site" evidence="15">
    <location>
        <position position="85"/>
    </location>
    <ligand>
        <name>a divalent metal cation</name>
        <dbReference type="ChEBI" id="CHEBI:60240"/>
    </ligand>
</feature>
<name>A0A835CMX6_APHGI</name>
<keyword evidence="9" id="KW-0963">Cytoplasm</keyword>
<proteinExistence type="inferred from homology"/>
<dbReference type="Proteomes" id="UP000639338">
    <property type="component" value="Unassembled WGS sequence"/>
</dbReference>
<feature type="domain" description="SMP-30/Gluconolactonase/LRE-like region" evidence="16">
    <location>
        <begin position="83"/>
        <end position="340"/>
    </location>
</feature>
<evidence type="ECO:0000256" key="15">
    <source>
        <dbReference type="PIRSR" id="PIRSR605511-2"/>
    </source>
</evidence>
<dbReference type="Gene3D" id="2.120.10.30">
    <property type="entry name" value="TolB, C-terminal domain"/>
    <property type="match status" value="1"/>
</dbReference>
<comment type="cofactor">
    <cofactor evidence="2">
        <name>Ca(2+)</name>
        <dbReference type="ChEBI" id="CHEBI:29108"/>
    </cofactor>
</comment>
<evidence type="ECO:0000313" key="18">
    <source>
        <dbReference type="Proteomes" id="UP000639338"/>
    </source>
</evidence>
<gene>
    <name evidence="17" type="ORF">HCN44_000044</name>
</gene>
<comment type="similarity">
    <text evidence="6">Belongs to the SMP-30/CGR1 family.</text>
</comment>
<evidence type="ECO:0000256" key="12">
    <source>
        <dbReference type="ARBA" id="ARBA00022837"/>
    </source>
</evidence>
<feature type="binding site" evidence="15">
    <location>
        <position position="280"/>
    </location>
    <ligand>
        <name>a divalent metal cation</name>
        <dbReference type="ChEBI" id="CHEBI:60240"/>
    </ligand>
</feature>
<evidence type="ECO:0000256" key="5">
    <source>
        <dbReference type="ARBA" id="ARBA00004496"/>
    </source>
</evidence>
<dbReference type="GO" id="GO:0005737">
    <property type="term" value="C:cytoplasm"/>
    <property type="evidence" value="ECO:0007669"/>
    <property type="project" value="UniProtKB-SubCell"/>
</dbReference>
<dbReference type="FunFam" id="2.120.10.30:FF:000027">
    <property type="entry name" value="Regucalcin homologue"/>
    <property type="match status" value="1"/>
</dbReference>
<evidence type="ECO:0000256" key="1">
    <source>
        <dbReference type="ARBA" id="ARBA00001589"/>
    </source>
</evidence>
<dbReference type="InterPro" id="IPR005511">
    <property type="entry name" value="SMP-30"/>
</dbReference>
<evidence type="ECO:0000256" key="3">
    <source>
        <dbReference type="ARBA" id="ARBA00001936"/>
    </source>
</evidence>
<comment type="cofactor">
    <cofactor evidence="15">
        <name>Zn(2+)</name>
        <dbReference type="ChEBI" id="CHEBI:29105"/>
    </cofactor>
    <text evidence="15">Binds 1 divalent metal cation per subunit.</text>
</comment>
<keyword evidence="18" id="KW-1185">Reference proteome</keyword>
<feature type="active site" description="Proton donor/acceptor" evidence="14">
    <location>
        <position position="280"/>
    </location>
</feature>
<organism evidence="17 18">
    <name type="scientific">Aphidius gifuensis</name>
    <name type="common">Parasitoid wasp</name>
    <dbReference type="NCBI Taxonomy" id="684658"/>
    <lineage>
        <taxon>Eukaryota</taxon>
        <taxon>Metazoa</taxon>
        <taxon>Ecdysozoa</taxon>
        <taxon>Arthropoda</taxon>
        <taxon>Hexapoda</taxon>
        <taxon>Insecta</taxon>
        <taxon>Pterygota</taxon>
        <taxon>Neoptera</taxon>
        <taxon>Endopterygota</taxon>
        <taxon>Hymenoptera</taxon>
        <taxon>Apocrita</taxon>
        <taxon>Ichneumonoidea</taxon>
        <taxon>Braconidae</taxon>
        <taxon>Aphidiinae</taxon>
        <taxon>Aphidius</taxon>
    </lineage>
</organism>
<evidence type="ECO:0000259" key="16">
    <source>
        <dbReference type="Pfam" id="PF08450"/>
    </source>
</evidence>
<dbReference type="PRINTS" id="PR01790">
    <property type="entry name" value="SMP30FAMILY"/>
</dbReference>
<dbReference type="AlphaFoldDB" id="A0A835CMX6"/>
<dbReference type="GO" id="GO:0005509">
    <property type="term" value="F:calcium ion binding"/>
    <property type="evidence" value="ECO:0007669"/>
    <property type="project" value="TreeGrafter"/>
</dbReference>
<dbReference type="EC" id="3.1.1.17" evidence="7"/>
<evidence type="ECO:0000256" key="10">
    <source>
        <dbReference type="ARBA" id="ARBA00022723"/>
    </source>
</evidence>
<comment type="cofactor">
    <cofactor evidence="3">
        <name>Mn(2+)</name>
        <dbReference type="ChEBI" id="CHEBI:29035"/>
    </cofactor>
</comment>
<evidence type="ECO:0000256" key="14">
    <source>
        <dbReference type="PIRSR" id="PIRSR605511-1"/>
    </source>
</evidence>
<reference evidence="17 18" key="1">
    <citation type="submission" date="2020-08" db="EMBL/GenBank/DDBJ databases">
        <title>Aphidius gifuensis genome sequencing and assembly.</title>
        <authorList>
            <person name="Du Z."/>
        </authorList>
    </citation>
    <scope>NUCLEOTIDE SEQUENCE [LARGE SCALE GENOMIC DNA]</scope>
    <source>
        <strain evidence="17">YNYX2018</strain>
        <tissue evidence="17">Adults</tissue>
    </source>
</reference>
<evidence type="ECO:0000256" key="11">
    <source>
        <dbReference type="ARBA" id="ARBA00022801"/>
    </source>
</evidence>
<dbReference type="SUPFAM" id="SSF63829">
    <property type="entry name" value="Calcium-dependent phosphotriesterase"/>
    <property type="match status" value="1"/>
</dbReference>
<comment type="caution">
    <text evidence="17">The sequence shown here is derived from an EMBL/GenBank/DDBJ whole genome shotgun (WGS) entry which is preliminary data.</text>
</comment>
<evidence type="ECO:0000256" key="4">
    <source>
        <dbReference type="ARBA" id="ARBA00001946"/>
    </source>
</evidence>
<accession>A0A835CMX6</accession>
<feature type="binding site" evidence="15">
    <location>
        <position position="228"/>
    </location>
    <ligand>
        <name>a divalent metal cation</name>
        <dbReference type="ChEBI" id="CHEBI:60240"/>
    </ligand>
</feature>